<feature type="domain" description="TerB-C" evidence="2">
    <location>
        <begin position="425"/>
        <end position="495"/>
    </location>
</feature>
<accession>A0A6J4N1B4</accession>
<organism evidence="3">
    <name type="scientific">uncultured Leptolyngbya sp</name>
    <dbReference type="NCBI Taxonomy" id="332963"/>
    <lineage>
        <taxon>Bacteria</taxon>
        <taxon>Bacillati</taxon>
        <taxon>Cyanobacteriota</taxon>
        <taxon>Cyanophyceae</taxon>
        <taxon>Leptolyngbyales</taxon>
        <taxon>Leptolyngbyaceae</taxon>
        <taxon>Leptolyngbya group</taxon>
        <taxon>Leptolyngbya</taxon>
        <taxon>environmental samples</taxon>
    </lineage>
</organism>
<feature type="coiled-coil region" evidence="1">
    <location>
        <begin position="275"/>
        <end position="326"/>
    </location>
</feature>
<dbReference type="Pfam" id="PF15615">
    <property type="entry name" value="TerB_C"/>
    <property type="match status" value="1"/>
</dbReference>
<dbReference type="EMBL" id="CADCTY010001481">
    <property type="protein sequence ID" value="CAA9372349.1"/>
    <property type="molecule type" value="Genomic_DNA"/>
</dbReference>
<dbReference type="Gene3D" id="1.10.287.1490">
    <property type="match status" value="1"/>
</dbReference>
<proteinExistence type="predicted"/>
<keyword evidence="1" id="KW-0175">Coiled coil</keyword>
<evidence type="ECO:0000259" key="2">
    <source>
        <dbReference type="Pfam" id="PF15615"/>
    </source>
</evidence>
<dbReference type="AlphaFoldDB" id="A0A6J4N1B4"/>
<feature type="coiled-coil region" evidence="1">
    <location>
        <begin position="53"/>
        <end position="87"/>
    </location>
</feature>
<sequence>MVKQRLFLGSVAFGISFGISFLTGRGLGSAIASGVTTTVATVVAAAVVDRQQHQHAHSRIAELKNHIQALQQRRAEAYQAYVQLEAEKEHLAISLNTLAFQSGQPSFQSGQRYMMGPSAPKMLPASHRTLSWNLAASAGSEPSGDASRPKVQAYELPTEISANSAAASSPDWGRSNTQISPQILSDAAAAKQKIEASLAALQTELSQIKGHITDHRQTREKLSRDIADVREEKRQLDATVKTLRGEVQDLETCRVELEQFLAYAEAKKQELESGSNPLQEALKQLQTQVELLQEELRLLEVQIFDRRSQKELLEQQLAALNALQQASQAPVVVLEQTEVTSKNGSAKHGSSNNQGDATAVVRAKKTIAPQETATKRPTTIAKPARPLKSGSAQFSAAAVLPEPIVAAKPSTELPNEWTEFMVQSPEYELQVLKIIVEQNNPAAMLKHIAEENLTMPELLIDSINERALDTIGDLLIDASAGAASAAIVRDHLKAVKKLLRTYEYLVN</sequence>
<evidence type="ECO:0000256" key="1">
    <source>
        <dbReference type="SAM" id="Coils"/>
    </source>
</evidence>
<reference evidence="3" key="1">
    <citation type="submission" date="2020-02" db="EMBL/GenBank/DDBJ databases">
        <authorList>
            <person name="Meier V. D."/>
        </authorList>
    </citation>
    <scope>NUCLEOTIDE SEQUENCE</scope>
    <source>
        <strain evidence="3">AVDCRST_MAG94</strain>
    </source>
</reference>
<feature type="coiled-coil region" evidence="1">
    <location>
        <begin position="184"/>
        <end position="246"/>
    </location>
</feature>
<dbReference type="InterPro" id="IPR028932">
    <property type="entry name" value="TerB-C"/>
</dbReference>
<protein>
    <recommendedName>
        <fullName evidence="2">TerB-C domain-containing protein</fullName>
    </recommendedName>
</protein>
<gene>
    <name evidence="3" type="ORF">AVDCRST_MAG94-4257</name>
</gene>
<evidence type="ECO:0000313" key="3">
    <source>
        <dbReference type="EMBL" id="CAA9372349.1"/>
    </source>
</evidence>
<name>A0A6J4N1B4_9CYAN</name>